<evidence type="ECO:0000313" key="1">
    <source>
        <dbReference type="EMBL" id="MDM0046553.1"/>
    </source>
</evidence>
<dbReference type="Proteomes" id="UP001174908">
    <property type="component" value="Unassembled WGS sequence"/>
</dbReference>
<dbReference type="EMBL" id="JASZYV010000004">
    <property type="protein sequence ID" value="MDM0046553.1"/>
    <property type="molecule type" value="Genomic_DNA"/>
</dbReference>
<comment type="caution">
    <text evidence="1">The sequence shown here is derived from an EMBL/GenBank/DDBJ whole genome shotgun (WGS) entry which is preliminary data.</text>
</comment>
<keyword evidence="2" id="KW-1185">Reference proteome</keyword>
<protein>
    <submittedName>
        <fullName evidence="1">Uncharacterized protein</fullName>
    </submittedName>
</protein>
<sequence length="69" mass="8148">MTHHVIKLFEQHAKLLDVQRSHWDLDDSISELAAWIDLTRFKLTDDDMAVLVQIGGLLYREALRRREDC</sequence>
<proteinExistence type="predicted"/>
<evidence type="ECO:0000313" key="2">
    <source>
        <dbReference type="Proteomes" id="UP001174908"/>
    </source>
</evidence>
<accession>A0ABT7NF43</accession>
<reference evidence="1" key="1">
    <citation type="submission" date="2023-06" db="EMBL/GenBank/DDBJ databases">
        <authorList>
            <person name="Jiang Y."/>
            <person name="Liu Q."/>
        </authorList>
    </citation>
    <scope>NUCLEOTIDE SEQUENCE</scope>
    <source>
        <strain evidence="1">CGMCC 1.12089</strain>
    </source>
</reference>
<dbReference type="RefSeq" id="WP_286661679.1">
    <property type="nucleotide sequence ID" value="NZ_JASZYV010000004.1"/>
</dbReference>
<gene>
    <name evidence="1" type="ORF">QTH91_18835</name>
</gene>
<organism evidence="1 2">
    <name type="scientific">Variovorax dokdonensis</name>
    <dbReference type="NCBI Taxonomy" id="344883"/>
    <lineage>
        <taxon>Bacteria</taxon>
        <taxon>Pseudomonadati</taxon>
        <taxon>Pseudomonadota</taxon>
        <taxon>Betaproteobacteria</taxon>
        <taxon>Burkholderiales</taxon>
        <taxon>Comamonadaceae</taxon>
        <taxon>Variovorax</taxon>
    </lineage>
</organism>
<name>A0ABT7NF43_9BURK</name>